<protein>
    <recommendedName>
        <fullName evidence="4">DUF2795 domain-containing protein</fullName>
    </recommendedName>
</protein>
<gene>
    <name evidence="2" type="ORF">SAMN04487949_3646</name>
</gene>
<proteinExistence type="predicted"/>
<name>A0A1G9ZHY7_9EURY</name>
<evidence type="ECO:0000256" key="1">
    <source>
        <dbReference type="SAM" id="MobiDB-lite"/>
    </source>
</evidence>
<dbReference type="RefSeq" id="WP_089699816.1">
    <property type="nucleotide sequence ID" value="NZ_FNHL01000007.1"/>
</dbReference>
<reference evidence="3" key="1">
    <citation type="submission" date="2016-10" db="EMBL/GenBank/DDBJ databases">
        <authorList>
            <person name="Varghese N."/>
            <person name="Submissions S."/>
        </authorList>
    </citation>
    <scope>NUCLEOTIDE SEQUENCE [LARGE SCALE GENOMIC DNA]</scope>
    <source>
        <strain evidence="3">CGMCC 1.10119</strain>
    </source>
</reference>
<dbReference type="EMBL" id="FNHL01000007">
    <property type="protein sequence ID" value="SDN20123.1"/>
    <property type="molecule type" value="Genomic_DNA"/>
</dbReference>
<dbReference type="OrthoDB" id="317850at2157"/>
<dbReference type="Proteomes" id="UP000199451">
    <property type="component" value="Unassembled WGS sequence"/>
</dbReference>
<accession>A0A1G9ZHY7</accession>
<dbReference type="Pfam" id="PF19102">
    <property type="entry name" value="DUF5789"/>
    <property type="match status" value="1"/>
</dbReference>
<sequence>MKIHTALESLEDEFSFPIDHGSVIKQIGDTELEAPDAQETETISTILGHVGQETYDSADELYTTIIGNLSDEYIGRKFYDDRGPNPSAAAVAPTDEADVSF</sequence>
<keyword evidence="3" id="KW-1185">Reference proteome</keyword>
<feature type="region of interest" description="Disordered" evidence="1">
    <location>
        <begin position="82"/>
        <end position="101"/>
    </location>
</feature>
<organism evidence="2 3">
    <name type="scientific">Halogranum gelatinilyticum</name>
    <dbReference type="NCBI Taxonomy" id="660521"/>
    <lineage>
        <taxon>Archaea</taxon>
        <taxon>Methanobacteriati</taxon>
        <taxon>Methanobacteriota</taxon>
        <taxon>Stenosarchaea group</taxon>
        <taxon>Halobacteria</taxon>
        <taxon>Halobacteriales</taxon>
        <taxon>Haloferacaceae</taxon>
    </lineage>
</organism>
<dbReference type="InterPro" id="IPR043899">
    <property type="entry name" value="DUF5789"/>
</dbReference>
<dbReference type="AlphaFoldDB" id="A0A1G9ZHY7"/>
<evidence type="ECO:0000313" key="3">
    <source>
        <dbReference type="Proteomes" id="UP000199451"/>
    </source>
</evidence>
<evidence type="ECO:0000313" key="2">
    <source>
        <dbReference type="EMBL" id="SDN20123.1"/>
    </source>
</evidence>
<evidence type="ECO:0008006" key="4">
    <source>
        <dbReference type="Google" id="ProtNLM"/>
    </source>
</evidence>